<feature type="transmembrane region" description="Helical" evidence="9">
    <location>
        <begin position="52"/>
        <end position="71"/>
    </location>
</feature>
<dbReference type="InterPro" id="IPR017822">
    <property type="entry name" value="MptA-like"/>
</dbReference>
<organism evidence="10 11">
    <name type="scientific">Corynebacterium kutscheri</name>
    <dbReference type="NCBI Taxonomy" id="35755"/>
    <lineage>
        <taxon>Bacteria</taxon>
        <taxon>Bacillati</taxon>
        <taxon>Actinomycetota</taxon>
        <taxon>Actinomycetes</taxon>
        <taxon>Mycobacteriales</taxon>
        <taxon>Corynebacteriaceae</taxon>
        <taxon>Corynebacterium</taxon>
    </lineage>
</organism>
<keyword evidence="5 9" id="KW-1133">Transmembrane helix</keyword>
<protein>
    <recommendedName>
        <fullName evidence="8">Alpha-(1-&gt;6)-mannopyranosyltransferase A</fullName>
    </recommendedName>
</protein>
<sequence>MNGIRLGILAAILVTLGSFGGGATRVRGGLLATFNLEALRYGHGATLSNLVLWSGTILLIVAWVLVGKAVYNQQLSLPQLNKSLWMWVLPLICAAPIMSRDIYSYLAQGAMLRDGFDPYTQGVALNPNSYLTEVSHDWRTTTTPYGPLHLWLGELITIISGDRVSVGVVLFKLLSIAGFALIAWSIPRLAILANQSPTLALWLGVMNPLMIIHLIGGMHNESLMIGLVGIGLWLIVSSSTPARVFCAIALISLGVALKATAAFILPFVVWIALTTKTKKLRWFFIYAFGGGVLTIAVLALITFISGASWGWVTQLTGNTKVINPLAFPSLIAGIISAVGSVFVDNFPYNQVLDITRRFSIVIMAIGFISCWWLSRRTQISALRGATGAYGFAFVFNSVTLPWYYASIICLLGLIKPPLWLLKLSVAASIIIASAFTGSGNHQLYNPLWMIPATFFAFLAVHYIFTEPGRLSLKNNVSTPASSAIAHN</sequence>
<feature type="transmembrane region" description="Helical" evidence="9">
    <location>
        <begin position="358"/>
        <end position="374"/>
    </location>
</feature>
<feature type="transmembrane region" description="Helical" evidence="9">
    <location>
        <begin position="447"/>
        <end position="464"/>
    </location>
</feature>
<evidence type="ECO:0000256" key="2">
    <source>
        <dbReference type="ARBA" id="ARBA00022676"/>
    </source>
</evidence>
<dbReference type="GO" id="GO:0016757">
    <property type="term" value="F:glycosyltransferase activity"/>
    <property type="evidence" value="ECO:0007669"/>
    <property type="project" value="UniProtKB-KW"/>
</dbReference>
<evidence type="ECO:0000256" key="9">
    <source>
        <dbReference type="SAM" id="Phobius"/>
    </source>
</evidence>
<feature type="transmembrane region" description="Helical" evidence="9">
    <location>
        <begin position="325"/>
        <end position="346"/>
    </location>
</feature>
<dbReference type="KEGG" id="cku:UL82_07050"/>
<reference evidence="10 11" key="1">
    <citation type="journal article" date="2015" name="Genome Announc.">
        <title>Complete Genome Sequence of Corynebacterium kutscheri DSM 20755, a Corynebacterial Type Strain with Remarkably Low G+C Content of Chromosomal DNA.</title>
        <authorList>
            <person name="Ruckert C."/>
            <person name="Albersmeier A."/>
            <person name="Winkler A."/>
            <person name="Tauch A."/>
        </authorList>
    </citation>
    <scope>NUCLEOTIDE SEQUENCE [LARGE SCALE GENOMIC DNA]</scope>
    <source>
        <strain evidence="10 11">DSM 20755</strain>
    </source>
</reference>
<feature type="transmembrane region" description="Helical" evidence="9">
    <location>
        <begin position="164"/>
        <end position="187"/>
    </location>
</feature>
<dbReference type="Proteomes" id="UP000033457">
    <property type="component" value="Chromosome"/>
</dbReference>
<evidence type="ECO:0000256" key="7">
    <source>
        <dbReference type="ARBA" id="ARBA00043987"/>
    </source>
</evidence>
<dbReference type="InterPro" id="IPR049829">
    <property type="entry name" value="MptA/B-like"/>
</dbReference>
<feature type="transmembrane region" description="Helical" evidence="9">
    <location>
        <begin position="248"/>
        <end position="271"/>
    </location>
</feature>
<feature type="transmembrane region" description="Helical" evidence="9">
    <location>
        <begin position="283"/>
        <end position="305"/>
    </location>
</feature>
<dbReference type="HOGENOM" id="CLU_023913_1_0_11"/>
<keyword evidence="2 10" id="KW-0328">Glycosyltransferase</keyword>
<keyword evidence="6 9" id="KW-0472">Membrane</keyword>
<proteinExistence type="inferred from homology"/>
<dbReference type="NCBIfam" id="NF038066">
    <property type="entry name" value="MptB"/>
    <property type="match status" value="1"/>
</dbReference>
<feature type="transmembrane region" description="Helical" evidence="9">
    <location>
        <begin position="417"/>
        <end position="435"/>
    </location>
</feature>
<dbReference type="NCBIfam" id="TIGR03459">
    <property type="entry name" value="crt_membr"/>
    <property type="match status" value="1"/>
</dbReference>
<evidence type="ECO:0000256" key="3">
    <source>
        <dbReference type="ARBA" id="ARBA00022679"/>
    </source>
</evidence>
<feature type="transmembrane region" description="Helical" evidence="9">
    <location>
        <begin position="386"/>
        <end position="405"/>
    </location>
</feature>
<name>A0A0F6TE65_9CORY</name>
<accession>A0A0F6TE65</accession>
<keyword evidence="11" id="KW-1185">Reference proteome</keyword>
<gene>
    <name evidence="10" type="ORF">UL82_07050</name>
</gene>
<evidence type="ECO:0000313" key="10">
    <source>
        <dbReference type="EMBL" id="AKE41574.1"/>
    </source>
</evidence>
<keyword evidence="4 9" id="KW-0812">Transmembrane</keyword>
<dbReference type="OrthoDB" id="5242303at2"/>
<dbReference type="AlphaFoldDB" id="A0A0F6TE65"/>
<dbReference type="STRING" id="35755.UL82_07050"/>
<evidence type="ECO:0000256" key="5">
    <source>
        <dbReference type="ARBA" id="ARBA00022989"/>
    </source>
</evidence>
<dbReference type="GO" id="GO:0016020">
    <property type="term" value="C:membrane"/>
    <property type="evidence" value="ECO:0007669"/>
    <property type="project" value="UniProtKB-SubCell"/>
</dbReference>
<evidence type="ECO:0000256" key="6">
    <source>
        <dbReference type="ARBA" id="ARBA00023136"/>
    </source>
</evidence>
<evidence type="ECO:0000256" key="8">
    <source>
        <dbReference type="NCBIfam" id="TIGR03459"/>
    </source>
</evidence>
<evidence type="ECO:0000256" key="4">
    <source>
        <dbReference type="ARBA" id="ARBA00022692"/>
    </source>
</evidence>
<comment type="subcellular location">
    <subcellularLocation>
        <location evidence="1">Membrane</location>
        <topology evidence="1">Multi-pass membrane protein</topology>
    </subcellularLocation>
</comment>
<dbReference type="RefSeq" id="WP_046439922.1">
    <property type="nucleotide sequence ID" value="NZ_CP011312.1"/>
</dbReference>
<feature type="transmembrane region" description="Helical" evidence="9">
    <location>
        <begin position="199"/>
        <end position="216"/>
    </location>
</feature>
<feature type="transmembrane region" description="Helical" evidence="9">
    <location>
        <begin position="223"/>
        <end position="242"/>
    </location>
</feature>
<dbReference type="EMBL" id="CP011312">
    <property type="protein sequence ID" value="AKE41574.1"/>
    <property type="molecule type" value="Genomic_DNA"/>
</dbReference>
<dbReference type="Pfam" id="PF26314">
    <property type="entry name" value="MptA_B_family"/>
    <property type="match status" value="1"/>
</dbReference>
<evidence type="ECO:0000256" key="1">
    <source>
        <dbReference type="ARBA" id="ARBA00004141"/>
    </source>
</evidence>
<comment type="similarity">
    <text evidence="7">Belongs to the MptA/B family.</text>
</comment>
<evidence type="ECO:0000313" key="11">
    <source>
        <dbReference type="Proteomes" id="UP000033457"/>
    </source>
</evidence>
<keyword evidence="3 10" id="KW-0808">Transferase</keyword>